<feature type="transmembrane region" description="Helical" evidence="1">
    <location>
        <begin position="46"/>
        <end position="68"/>
    </location>
</feature>
<reference evidence="3" key="1">
    <citation type="journal article" date="2019" name="Int. J. Syst. Evol. Microbiol.">
        <title>The Global Catalogue of Microorganisms (GCM) 10K type strain sequencing project: providing services to taxonomists for standard genome sequencing and annotation.</title>
        <authorList>
            <consortium name="The Broad Institute Genomics Platform"/>
            <consortium name="The Broad Institute Genome Sequencing Center for Infectious Disease"/>
            <person name="Wu L."/>
            <person name="Ma J."/>
        </authorList>
    </citation>
    <scope>NUCLEOTIDE SEQUENCE [LARGE SCALE GENOMIC DNA]</scope>
    <source>
        <strain evidence="3">CGMCC 1.12286</strain>
    </source>
</reference>
<evidence type="ECO:0000313" key="3">
    <source>
        <dbReference type="Proteomes" id="UP001597079"/>
    </source>
</evidence>
<evidence type="ECO:0000256" key="1">
    <source>
        <dbReference type="SAM" id="Phobius"/>
    </source>
</evidence>
<gene>
    <name evidence="2" type="ORF">ACFSB2_20930</name>
</gene>
<keyword evidence="1" id="KW-1133">Transmembrane helix</keyword>
<organism evidence="2 3">
    <name type="scientific">Alicyclobacillus fodiniaquatilis</name>
    <dbReference type="NCBI Taxonomy" id="1661150"/>
    <lineage>
        <taxon>Bacteria</taxon>
        <taxon>Bacillati</taxon>
        <taxon>Bacillota</taxon>
        <taxon>Bacilli</taxon>
        <taxon>Bacillales</taxon>
        <taxon>Alicyclobacillaceae</taxon>
        <taxon>Alicyclobacillus</taxon>
    </lineage>
</organism>
<dbReference type="InterPro" id="IPR036322">
    <property type="entry name" value="WD40_repeat_dom_sf"/>
</dbReference>
<evidence type="ECO:0000313" key="2">
    <source>
        <dbReference type="EMBL" id="MFD1677142.1"/>
    </source>
</evidence>
<dbReference type="EMBL" id="JBHUCX010000086">
    <property type="protein sequence ID" value="MFD1677142.1"/>
    <property type="molecule type" value="Genomic_DNA"/>
</dbReference>
<comment type="caution">
    <text evidence="2">The sequence shown here is derived from an EMBL/GenBank/DDBJ whole genome shotgun (WGS) entry which is preliminary data.</text>
</comment>
<dbReference type="Proteomes" id="UP001597079">
    <property type="component" value="Unassembled WGS sequence"/>
</dbReference>
<sequence length="304" mass="34598">MEYTDIKNEIDKMLPQISLSLNDQEEIWRNLSKEIKKKKFEKHGSYVKSTIAVIAAVAVCAFIVVSVANSDASRTTVASKTKSIADISSVKAHTLGDKSFNWAGIHVYKFSVKQTTSYKNYVAPLSPNGVKSQLYNQKLSGSKPKIYNLQTSREQAKFPIRQPSSITGWKLRESEGIKTPFRYHTPQINTVLFNRIGYFDWYTSEDNKQQVSVWQQNYLKMVDKSTNNQVIYKYEHPTSISYLPGSQLLIGFGANNLAFLFSEKGHPYKQLTVYHKETNGGITELQFNGTNPQTLEEFAQMYLS</sequence>
<keyword evidence="1" id="KW-0472">Membrane</keyword>
<name>A0ABW4JL55_9BACL</name>
<dbReference type="SUPFAM" id="SSF50978">
    <property type="entry name" value="WD40 repeat-like"/>
    <property type="match status" value="1"/>
</dbReference>
<protein>
    <recommendedName>
        <fullName evidence="4">DUF4367 domain-containing protein</fullName>
    </recommendedName>
</protein>
<keyword evidence="3" id="KW-1185">Reference proteome</keyword>
<accession>A0ABW4JL55</accession>
<keyword evidence="1" id="KW-0812">Transmembrane</keyword>
<evidence type="ECO:0008006" key="4">
    <source>
        <dbReference type="Google" id="ProtNLM"/>
    </source>
</evidence>
<proteinExistence type="predicted"/>
<dbReference type="RefSeq" id="WP_377945058.1">
    <property type="nucleotide sequence ID" value="NZ_JBHUCX010000086.1"/>
</dbReference>